<dbReference type="Gene3D" id="3.30.40.10">
    <property type="entry name" value="Zinc/RING finger domain, C3HC4 (zinc finger)"/>
    <property type="match status" value="1"/>
</dbReference>
<keyword evidence="4" id="KW-0227">DNA damage</keyword>
<keyword evidence="3" id="KW-0677">Repeat</keyword>
<dbReference type="SUPFAM" id="SSF57850">
    <property type="entry name" value="RING/U-box"/>
    <property type="match status" value="1"/>
</dbReference>
<dbReference type="KEGG" id="mis:MICPUN_98848"/>
<dbReference type="InterPro" id="IPR017907">
    <property type="entry name" value="Znf_RING_CS"/>
</dbReference>
<evidence type="ECO:0000313" key="12">
    <source>
        <dbReference type="EMBL" id="ACO60924.1"/>
    </source>
</evidence>
<evidence type="ECO:0000256" key="9">
    <source>
        <dbReference type="PROSITE-ProRule" id="PRU00175"/>
    </source>
</evidence>
<evidence type="ECO:0000256" key="8">
    <source>
        <dbReference type="ARBA" id="ARBA00023242"/>
    </source>
</evidence>
<dbReference type="InParanoid" id="C1DYD1"/>
<accession>C1DYD1</accession>
<keyword evidence="5 9" id="KW-0863">Zinc-finger</keyword>
<dbReference type="OrthoDB" id="1738677at2759"/>
<keyword evidence="7" id="KW-0234">DNA repair</keyword>
<dbReference type="EMBL" id="CP001323">
    <property type="protein sequence ID" value="ACO60924.1"/>
    <property type="molecule type" value="Genomic_DNA"/>
</dbReference>
<dbReference type="PROSITE" id="PS50089">
    <property type="entry name" value="ZF_RING_2"/>
    <property type="match status" value="1"/>
</dbReference>
<feature type="compositionally biased region" description="Gly residues" evidence="10">
    <location>
        <begin position="605"/>
        <end position="623"/>
    </location>
</feature>
<feature type="region of interest" description="Disordered" evidence="10">
    <location>
        <begin position="232"/>
        <end position="252"/>
    </location>
</feature>
<dbReference type="Gene3D" id="3.40.50.10190">
    <property type="entry name" value="BRCT domain"/>
    <property type="match status" value="1"/>
</dbReference>
<dbReference type="PROSITE" id="PS00518">
    <property type="entry name" value="ZF_RING_1"/>
    <property type="match status" value="1"/>
</dbReference>
<feature type="compositionally biased region" description="Low complexity" evidence="10">
    <location>
        <begin position="176"/>
        <end position="189"/>
    </location>
</feature>
<evidence type="ECO:0000256" key="5">
    <source>
        <dbReference type="ARBA" id="ARBA00022771"/>
    </source>
</evidence>
<dbReference type="OMA" id="GVYKNEC"/>
<feature type="region of interest" description="Disordered" evidence="10">
    <location>
        <begin position="578"/>
        <end position="635"/>
    </location>
</feature>
<dbReference type="Proteomes" id="UP000002009">
    <property type="component" value="Chromosome 2"/>
</dbReference>
<feature type="region of interest" description="Disordered" evidence="10">
    <location>
        <begin position="138"/>
        <end position="189"/>
    </location>
</feature>
<dbReference type="SUPFAM" id="SSF52113">
    <property type="entry name" value="BRCT domain"/>
    <property type="match status" value="1"/>
</dbReference>
<keyword evidence="2" id="KW-0479">Metal-binding</keyword>
<evidence type="ECO:0000256" key="3">
    <source>
        <dbReference type="ARBA" id="ARBA00022737"/>
    </source>
</evidence>
<sequence length="688" mass="73627">MGKRKKKEANLNMPRKKRADELAAAEAKEAEEEARLREASSDVPMADLVASFADELRCQLCSEIFEDPCTLPCGHNFCRACAEERLHGKGVYKNECPHERCTQPCYVKDLERNHTIASIVATLRDAVAPFAAGFDRARGREPPAARADANQGKKNADAGWDDERGDADGVPTTEDGVPTTTEDGVPTTTEECGRLAEEIREIDAVANYLRRELEKIRAARAAKAARAAEDAAAARGTQTQTQTQTQRGSTQALGQCARLNMTQARHLYLMAHGEAPKRGATLKKLRAAAAKLDPDVVAAVLGAEDEVQVAGSNPDGDEERTRNARNARNDANRRRRETVAAEGVAAAAVPAGERRRARGDAAAAPCRVFTFTRSSGGKENDGDGNVSESNKTRFAADVARLNRLDPDGRVAVYAEEAGASTPLPPSVTHLLFDNGRRFDNFLDASRVVAKRTVRYLEAILRGIWVLHVDYMKDSASAGRWLDEREYELRDAGIANGAFAAAINKNGQETDKNVDDLGPPGGRKRAAAGAAGVFAGERVRVVSLPADVPVTLAEFTRLLEAGGAVVLNRENRLSVGIRVGGRSSASPPRASCDQDQVPESQPFDGTCGGTPGTGGGGKGEGSGSLGLTLNSGHEPPTVVVGELSDDEDAAGRGVAVDWHWVFHSIVHHRALDKEPYRRALLDAGGKGRE</sequence>
<dbReference type="PANTHER" id="PTHR13763">
    <property type="entry name" value="BREAST CANCER TYPE 1 SUSCEPTIBILITY PROTEIN BRCA1"/>
    <property type="match status" value="1"/>
</dbReference>
<dbReference type="GO" id="GO:0005634">
    <property type="term" value="C:nucleus"/>
    <property type="evidence" value="ECO:0007669"/>
    <property type="project" value="UniProtKB-SubCell"/>
</dbReference>
<keyword evidence="6" id="KW-0862">Zinc</keyword>
<comment type="subcellular location">
    <subcellularLocation>
        <location evidence="1">Nucleus</location>
    </subcellularLocation>
</comment>
<dbReference type="RefSeq" id="XP_002499666.1">
    <property type="nucleotide sequence ID" value="XM_002499620.1"/>
</dbReference>
<feature type="region of interest" description="Disordered" evidence="10">
    <location>
        <begin position="308"/>
        <end position="336"/>
    </location>
</feature>
<dbReference type="PANTHER" id="PTHR13763:SF0">
    <property type="entry name" value="BREAST CANCER TYPE 1 SUSCEPTIBILITY PROTEIN"/>
    <property type="match status" value="1"/>
</dbReference>
<organism evidence="12 13">
    <name type="scientific">Micromonas commoda (strain RCC299 / NOUM17 / CCMP2709)</name>
    <name type="common">Picoplanktonic green alga</name>
    <dbReference type="NCBI Taxonomy" id="296587"/>
    <lineage>
        <taxon>Eukaryota</taxon>
        <taxon>Viridiplantae</taxon>
        <taxon>Chlorophyta</taxon>
        <taxon>Mamiellophyceae</taxon>
        <taxon>Mamiellales</taxon>
        <taxon>Mamiellaceae</taxon>
        <taxon>Micromonas</taxon>
    </lineage>
</organism>
<dbReference type="InterPro" id="IPR027370">
    <property type="entry name" value="Znf-RING_euk"/>
</dbReference>
<dbReference type="GO" id="GO:0008270">
    <property type="term" value="F:zinc ion binding"/>
    <property type="evidence" value="ECO:0007669"/>
    <property type="project" value="UniProtKB-KW"/>
</dbReference>
<feature type="region of interest" description="Disordered" evidence="10">
    <location>
        <begin position="1"/>
        <end position="40"/>
    </location>
</feature>
<keyword evidence="13" id="KW-1185">Reference proteome</keyword>
<feature type="domain" description="RING-type" evidence="11">
    <location>
        <begin position="58"/>
        <end position="100"/>
    </location>
</feature>
<dbReference type="Pfam" id="PF13445">
    <property type="entry name" value="zf-RING_UBOX"/>
    <property type="match status" value="1"/>
</dbReference>
<proteinExistence type="predicted"/>
<evidence type="ECO:0000256" key="7">
    <source>
        <dbReference type="ARBA" id="ARBA00023204"/>
    </source>
</evidence>
<evidence type="ECO:0000259" key="11">
    <source>
        <dbReference type="PROSITE" id="PS50089"/>
    </source>
</evidence>
<dbReference type="InterPro" id="IPR031099">
    <property type="entry name" value="BRCA1-associated"/>
</dbReference>
<gene>
    <name evidence="12" type="ORF">MICPUN_98848</name>
</gene>
<dbReference type="AlphaFoldDB" id="C1DYD1"/>
<reference evidence="12 13" key="1">
    <citation type="journal article" date="2009" name="Science">
        <title>Green evolution and dynamic adaptations revealed by genomes of the marine picoeukaryotes Micromonas.</title>
        <authorList>
            <person name="Worden A.Z."/>
            <person name="Lee J.H."/>
            <person name="Mock T."/>
            <person name="Rouze P."/>
            <person name="Simmons M.P."/>
            <person name="Aerts A.L."/>
            <person name="Allen A.E."/>
            <person name="Cuvelier M.L."/>
            <person name="Derelle E."/>
            <person name="Everett M.V."/>
            <person name="Foulon E."/>
            <person name="Grimwood J."/>
            <person name="Gundlach H."/>
            <person name="Henrissat B."/>
            <person name="Napoli C."/>
            <person name="McDonald S.M."/>
            <person name="Parker M.S."/>
            <person name="Rombauts S."/>
            <person name="Salamov A."/>
            <person name="Von Dassow P."/>
            <person name="Badger J.H."/>
            <person name="Coutinho P.M."/>
            <person name="Demir E."/>
            <person name="Dubchak I."/>
            <person name="Gentemann C."/>
            <person name="Eikrem W."/>
            <person name="Gready J.E."/>
            <person name="John U."/>
            <person name="Lanier W."/>
            <person name="Lindquist E.A."/>
            <person name="Lucas S."/>
            <person name="Mayer K.F."/>
            <person name="Moreau H."/>
            <person name="Not F."/>
            <person name="Otillar R."/>
            <person name="Panaud O."/>
            <person name="Pangilinan J."/>
            <person name="Paulsen I."/>
            <person name="Piegu B."/>
            <person name="Poliakov A."/>
            <person name="Robbens S."/>
            <person name="Schmutz J."/>
            <person name="Toulza E."/>
            <person name="Wyss T."/>
            <person name="Zelensky A."/>
            <person name="Zhou K."/>
            <person name="Armbrust E.V."/>
            <person name="Bhattacharya D."/>
            <person name="Goodenough U.W."/>
            <person name="Van de Peer Y."/>
            <person name="Grigoriev I.V."/>
        </authorList>
    </citation>
    <scope>NUCLEOTIDE SEQUENCE [LARGE SCALE GENOMIC DNA]</scope>
    <source>
        <strain evidence="13">RCC299 / NOUM17</strain>
    </source>
</reference>
<evidence type="ECO:0000256" key="4">
    <source>
        <dbReference type="ARBA" id="ARBA00022763"/>
    </source>
</evidence>
<evidence type="ECO:0000256" key="1">
    <source>
        <dbReference type="ARBA" id="ARBA00004123"/>
    </source>
</evidence>
<evidence type="ECO:0000256" key="10">
    <source>
        <dbReference type="SAM" id="MobiDB-lite"/>
    </source>
</evidence>
<evidence type="ECO:0000256" key="2">
    <source>
        <dbReference type="ARBA" id="ARBA00022723"/>
    </source>
</evidence>
<keyword evidence="8" id="KW-0539">Nucleus</keyword>
<dbReference type="InterPro" id="IPR013083">
    <property type="entry name" value="Znf_RING/FYVE/PHD"/>
</dbReference>
<feature type="compositionally biased region" description="Basic and acidic residues" evidence="10">
    <location>
        <begin position="319"/>
        <end position="332"/>
    </location>
</feature>
<dbReference type="GO" id="GO:0004842">
    <property type="term" value="F:ubiquitin-protein transferase activity"/>
    <property type="evidence" value="ECO:0007669"/>
    <property type="project" value="TreeGrafter"/>
</dbReference>
<name>C1DYD1_MICCC</name>
<evidence type="ECO:0000313" key="13">
    <source>
        <dbReference type="Proteomes" id="UP000002009"/>
    </source>
</evidence>
<evidence type="ECO:0000256" key="6">
    <source>
        <dbReference type="ARBA" id="ARBA00022833"/>
    </source>
</evidence>
<dbReference type="InterPro" id="IPR001841">
    <property type="entry name" value="Znf_RING"/>
</dbReference>
<dbReference type="InterPro" id="IPR036420">
    <property type="entry name" value="BRCT_dom_sf"/>
</dbReference>
<dbReference type="GeneID" id="8240861"/>
<protein>
    <recommendedName>
        <fullName evidence="11">RING-type domain-containing protein</fullName>
    </recommendedName>
</protein>
<dbReference type="GO" id="GO:0000724">
    <property type="term" value="P:double-strand break repair via homologous recombination"/>
    <property type="evidence" value="ECO:0007669"/>
    <property type="project" value="TreeGrafter"/>
</dbReference>
<dbReference type="GO" id="GO:0045944">
    <property type="term" value="P:positive regulation of transcription by RNA polymerase II"/>
    <property type="evidence" value="ECO:0007669"/>
    <property type="project" value="TreeGrafter"/>
</dbReference>